<protein>
    <recommendedName>
        <fullName evidence="3">Transposase</fullName>
    </recommendedName>
</protein>
<proteinExistence type="predicted"/>
<comment type="caution">
    <text evidence="1">The sequence shown here is derived from an EMBL/GenBank/DDBJ whole genome shotgun (WGS) entry which is preliminary data.</text>
</comment>
<sequence>MVDNTPIGCKTLGGLYGLDGKRFQEQYASHSSDYKNWPQGSHAKDWLLFTENMGEYLSIDETSLSQGELYTILTNKAAKGRKGALIAMIKGTESERIIEVLR</sequence>
<evidence type="ECO:0000313" key="1">
    <source>
        <dbReference type="EMBL" id="MFD2522250.1"/>
    </source>
</evidence>
<dbReference type="RefSeq" id="WP_340240864.1">
    <property type="nucleotide sequence ID" value="NZ_JBBEWC010000030.1"/>
</dbReference>
<gene>
    <name evidence="1" type="ORF">ACFSR2_15220</name>
</gene>
<evidence type="ECO:0000313" key="2">
    <source>
        <dbReference type="Proteomes" id="UP001597510"/>
    </source>
</evidence>
<name>A0ABW5JBJ9_9BACT</name>
<evidence type="ECO:0008006" key="3">
    <source>
        <dbReference type="Google" id="ProtNLM"/>
    </source>
</evidence>
<accession>A0ABW5JBJ9</accession>
<dbReference type="Proteomes" id="UP001597510">
    <property type="component" value="Unassembled WGS sequence"/>
</dbReference>
<dbReference type="EMBL" id="JBHULC010000016">
    <property type="protein sequence ID" value="MFD2522250.1"/>
    <property type="molecule type" value="Genomic_DNA"/>
</dbReference>
<reference evidence="2" key="1">
    <citation type="journal article" date="2019" name="Int. J. Syst. Evol. Microbiol.">
        <title>The Global Catalogue of Microorganisms (GCM) 10K type strain sequencing project: providing services to taxonomists for standard genome sequencing and annotation.</title>
        <authorList>
            <consortium name="The Broad Institute Genomics Platform"/>
            <consortium name="The Broad Institute Genome Sequencing Center for Infectious Disease"/>
            <person name="Wu L."/>
            <person name="Ma J."/>
        </authorList>
    </citation>
    <scope>NUCLEOTIDE SEQUENCE [LARGE SCALE GENOMIC DNA]</scope>
    <source>
        <strain evidence="2">KCTC 52344</strain>
    </source>
</reference>
<keyword evidence="2" id="KW-1185">Reference proteome</keyword>
<organism evidence="1 2">
    <name type="scientific">Emticicia soli</name>
    <dbReference type="NCBI Taxonomy" id="2027878"/>
    <lineage>
        <taxon>Bacteria</taxon>
        <taxon>Pseudomonadati</taxon>
        <taxon>Bacteroidota</taxon>
        <taxon>Cytophagia</taxon>
        <taxon>Cytophagales</taxon>
        <taxon>Leadbetterellaceae</taxon>
        <taxon>Emticicia</taxon>
    </lineage>
</organism>